<sequence>MSKRPVDLLLDDICEALDRIEQYISGMSFDVFSKDRKSVDAVVRNLEIIGEASNRLPADFKDSHPQIE</sequence>
<keyword evidence="4" id="KW-0547">Nucleotide-binding</keyword>
<accession>X1VN63</accession>
<protein>
    <recommendedName>
        <fullName evidence="7">DUF86 domain-containing protein</fullName>
    </recommendedName>
</protein>
<keyword evidence="5" id="KW-0378">Hydrolase</keyword>
<dbReference type="PANTHER" id="PTHR34139:SF1">
    <property type="entry name" value="RNASE MJ1380-RELATED"/>
    <property type="match status" value="1"/>
</dbReference>
<evidence type="ECO:0000256" key="1">
    <source>
        <dbReference type="ARBA" id="ARBA00022553"/>
    </source>
</evidence>
<reference evidence="6" key="1">
    <citation type="journal article" date="2014" name="Front. Microbiol.">
        <title>High frequency of phylogenetically diverse reductive dehalogenase-homologous genes in deep subseafloor sedimentary metagenomes.</title>
        <authorList>
            <person name="Kawai M."/>
            <person name="Futagami T."/>
            <person name="Toyoda A."/>
            <person name="Takaki Y."/>
            <person name="Nishi S."/>
            <person name="Hori S."/>
            <person name="Arai W."/>
            <person name="Tsubouchi T."/>
            <person name="Morono Y."/>
            <person name="Uchiyama I."/>
            <person name="Ito T."/>
            <person name="Fujiyama A."/>
            <person name="Inagaki F."/>
            <person name="Takami H."/>
        </authorList>
    </citation>
    <scope>NUCLEOTIDE SEQUENCE</scope>
    <source>
        <strain evidence="6">Expedition CK06-06</strain>
    </source>
</reference>
<dbReference type="InterPro" id="IPR008201">
    <property type="entry name" value="HepT-like"/>
</dbReference>
<name>X1VN63_9ZZZZ</name>
<dbReference type="GO" id="GO:0004540">
    <property type="term" value="F:RNA nuclease activity"/>
    <property type="evidence" value="ECO:0007669"/>
    <property type="project" value="InterPro"/>
</dbReference>
<evidence type="ECO:0008006" key="7">
    <source>
        <dbReference type="Google" id="ProtNLM"/>
    </source>
</evidence>
<evidence type="ECO:0000256" key="5">
    <source>
        <dbReference type="ARBA" id="ARBA00022801"/>
    </source>
</evidence>
<dbReference type="EMBL" id="BARW01040390">
    <property type="protein sequence ID" value="GAJ17646.1"/>
    <property type="molecule type" value="Genomic_DNA"/>
</dbReference>
<keyword evidence="1" id="KW-0597">Phosphoprotein</keyword>
<evidence type="ECO:0000256" key="2">
    <source>
        <dbReference type="ARBA" id="ARBA00022649"/>
    </source>
</evidence>
<evidence type="ECO:0000256" key="4">
    <source>
        <dbReference type="ARBA" id="ARBA00022741"/>
    </source>
</evidence>
<organism evidence="6">
    <name type="scientific">marine sediment metagenome</name>
    <dbReference type="NCBI Taxonomy" id="412755"/>
    <lineage>
        <taxon>unclassified sequences</taxon>
        <taxon>metagenomes</taxon>
        <taxon>ecological metagenomes</taxon>
    </lineage>
</organism>
<dbReference type="GO" id="GO:0016787">
    <property type="term" value="F:hydrolase activity"/>
    <property type="evidence" value="ECO:0007669"/>
    <property type="project" value="UniProtKB-KW"/>
</dbReference>
<dbReference type="GO" id="GO:0110001">
    <property type="term" value="C:toxin-antitoxin complex"/>
    <property type="evidence" value="ECO:0007669"/>
    <property type="project" value="InterPro"/>
</dbReference>
<proteinExistence type="predicted"/>
<dbReference type="GO" id="GO:0000166">
    <property type="term" value="F:nucleotide binding"/>
    <property type="evidence" value="ECO:0007669"/>
    <property type="project" value="UniProtKB-KW"/>
</dbReference>
<gene>
    <name evidence="6" type="ORF">S12H4_61053</name>
</gene>
<dbReference type="Pfam" id="PF01934">
    <property type="entry name" value="HepT-like"/>
    <property type="match status" value="1"/>
</dbReference>
<dbReference type="InterPro" id="IPR051813">
    <property type="entry name" value="HepT_RNase_toxin"/>
</dbReference>
<dbReference type="PANTHER" id="PTHR34139">
    <property type="entry name" value="UPF0331 PROTEIN MJ0127"/>
    <property type="match status" value="1"/>
</dbReference>
<keyword evidence="2" id="KW-1277">Toxin-antitoxin system</keyword>
<evidence type="ECO:0000256" key="3">
    <source>
        <dbReference type="ARBA" id="ARBA00022722"/>
    </source>
</evidence>
<evidence type="ECO:0000313" key="6">
    <source>
        <dbReference type="EMBL" id="GAJ17646.1"/>
    </source>
</evidence>
<keyword evidence="3" id="KW-0540">Nuclease</keyword>
<dbReference type="AlphaFoldDB" id="X1VN63"/>
<comment type="caution">
    <text evidence="6">The sequence shown here is derived from an EMBL/GenBank/DDBJ whole genome shotgun (WGS) entry which is preliminary data.</text>
</comment>